<feature type="compositionally biased region" description="Basic and acidic residues" evidence="6">
    <location>
        <begin position="203"/>
        <end position="215"/>
    </location>
</feature>
<evidence type="ECO:0000256" key="5">
    <source>
        <dbReference type="HAMAP-Rule" id="MF_01334"/>
    </source>
</evidence>
<organism evidence="9 10">
    <name type="scientific">Candidatus Brennerbacteria bacterium CG_4_9_14_3_um_filter_43_9</name>
    <dbReference type="NCBI Taxonomy" id="1974522"/>
    <lineage>
        <taxon>Bacteria</taxon>
        <taxon>Candidatus Brenneribacteriota</taxon>
    </lineage>
</organism>
<dbReference type="GO" id="GO:0003735">
    <property type="term" value="F:structural constituent of ribosome"/>
    <property type="evidence" value="ECO:0007669"/>
    <property type="project" value="InterPro"/>
</dbReference>
<comment type="function">
    <text evidence="5">This is one of the proteins that binds to the 5S RNA in the ribosome where it forms part of the central protuberance.</text>
</comment>
<dbReference type="InterPro" id="IPR037121">
    <property type="entry name" value="Ribosomal_bL25_C"/>
</dbReference>
<dbReference type="Gene3D" id="2.40.240.10">
    <property type="entry name" value="Ribosomal Protein L25, Chain P"/>
    <property type="match status" value="1"/>
</dbReference>
<dbReference type="Pfam" id="PF01386">
    <property type="entry name" value="Ribosomal_L25p"/>
    <property type="match status" value="1"/>
</dbReference>
<dbReference type="Gene3D" id="2.170.120.20">
    <property type="entry name" value="Ribosomal protein L25, beta domain"/>
    <property type="match status" value="1"/>
</dbReference>
<evidence type="ECO:0000256" key="2">
    <source>
        <dbReference type="ARBA" id="ARBA00022884"/>
    </source>
</evidence>
<feature type="region of interest" description="Disordered" evidence="6">
    <location>
        <begin position="197"/>
        <end position="251"/>
    </location>
</feature>
<feature type="domain" description="Large ribosomal subunit protein bL25 beta" evidence="8">
    <location>
        <begin position="104"/>
        <end position="187"/>
    </location>
</feature>
<name>A0A2M8C110_9BACT</name>
<dbReference type="AlphaFoldDB" id="A0A2M8C110"/>
<comment type="subunit">
    <text evidence="5">Part of the 50S ribosomal subunit; part of the 5S rRNA/L5/L18/L25 subcomplex. Contacts the 5S rRNA. Binds to the 5S rRNA independently of L5 and L18.</text>
</comment>
<dbReference type="NCBIfam" id="TIGR00731">
    <property type="entry name" value="bL25_bact_ctc"/>
    <property type="match status" value="1"/>
</dbReference>
<proteinExistence type="inferred from homology"/>
<dbReference type="HAMAP" id="MF_01334">
    <property type="entry name" value="Ribosomal_bL25_CTC"/>
    <property type="match status" value="1"/>
</dbReference>
<dbReference type="InterPro" id="IPR011035">
    <property type="entry name" value="Ribosomal_bL25/Gln-tRNA_synth"/>
</dbReference>
<dbReference type="Pfam" id="PF14693">
    <property type="entry name" value="Ribosomal_TL5_C"/>
    <property type="match status" value="1"/>
</dbReference>
<dbReference type="InterPro" id="IPR020056">
    <property type="entry name" value="Rbsml_bL25/Gln-tRNA_synth_N"/>
</dbReference>
<keyword evidence="1 5" id="KW-0699">rRNA-binding</keyword>
<evidence type="ECO:0000259" key="7">
    <source>
        <dbReference type="Pfam" id="PF01386"/>
    </source>
</evidence>
<dbReference type="InterPro" id="IPR020930">
    <property type="entry name" value="Ribosomal_uL5_bac-type"/>
</dbReference>
<comment type="similarity">
    <text evidence="5">Belongs to the bacterial ribosomal protein bL25 family. CTC subfamily.</text>
</comment>
<dbReference type="GO" id="GO:0006412">
    <property type="term" value="P:translation"/>
    <property type="evidence" value="ECO:0007669"/>
    <property type="project" value="UniProtKB-UniRule"/>
</dbReference>
<gene>
    <name evidence="5" type="primary">rplY</name>
    <name evidence="5" type="synonym">ctc</name>
    <name evidence="9" type="ORF">CO102_03040</name>
</gene>
<evidence type="ECO:0000256" key="1">
    <source>
        <dbReference type="ARBA" id="ARBA00022730"/>
    </source>
</evidence>
<protein>
    <recommendedName>
        <fullName evidence="5">Large ribosomal subunit protein bL25</fullName>
    </recommendedName>
    <alternativeName>
        <fullName evidence="5">General stress protein CTC</fullName>
    </alternativeName>
</protein>
<dbReference type="PANTHER" id="PTHR33284:SF1">
    <property type="entry name" value="RIBOSOMAL PROTEIN L25_GLN-TRNA SYNTHETASE, ANTI-CODON-BINDING DOMAIN-CONTAINING PROTEIN"/>
    <property type="match status" value="1"/>
</dbReference>
<evidence type="ECO:0000259" key="8">
    <source>
        <dbReference type="Pfam" id="PF14693"/>
    </source>
</evidence>
<evidence type="ECO:0000313" key="10">
    <source>
        <dbReference type="Proteomes" id="UP000228770"/>
    </source>
</evidence>
<dbReference type="GO" id="GO:0008097">
    <property type="term" value="F:5S rRNA binding"/>
    <property type="evidence" value="ECO:0007669"/>
    <property type="project" value="InterPro"/>
</dbReference>
<dbReference type="Proteomes" id="UP000228770">
    <property type="component" value="Unassembled WGS sequence"/>
</dbReference>
<dbReference type="PANTHER" id="PTHR33284">
    <property type="entry name" value="RIBOSOMAL PROTEIN L25/GLN-TRNA SYNTHETASE, ANTI-CODON-BINDING DOMAIN-CONTAINING PROTEIN"/>
    <property type="match status" value="1"/>
</dbReference>
<dbReference type="InterPro" id="IPR029751">
    <property type="entry name" value="Ribosomal_L25_dom"/>
</dbReference>
<dbReference type="InterPro" id="IPR001021">
    <property type="entry name" value="Ribosomal_bL25_long"/>
</dbReference>
<keyword evidence="2 5" id="KW-0694">RNA-binding</keyword>
<dbReference type="SUPFAM" id="SSF50715">
    <property type="entry name" value="Ribosomal protein L25-like"/>
    <property type="match status" value="1"/>
</dbReference>
<dbReference type="EMBL" id="PFUA01000075">
    <property type="protein sequence ID" value="PJB49781.1"/>
    <property type="molecule type" value="Genomic_DNA"/>
</dbReference>
<dbReference type="InterPro" id="IPR020057">
    <property type="entry name" value="Ribosomal_bL25_b-dom"/>
</dbReference>
<feature type="domain" description="Large ribosomal subunit protein bL25 L25" evidence="7">
    <location>
        <begin position="5"/>
        <end position="95"/>
    </location>
</feature>
<comment type="caution">
    <text evidence="9">The sequence shown here is derived from an EMBL/GenBank/DDBJ whole genome shotgun (WGS) entry which is preliminary data.</text>
</comment>
<evidence type="ECO:0000256" key="4">
    <source>
        <dbReference type="ARBA" id="ARBA00023274"/>
    </source>
</evidence>
<accession>A0A2M8C110</accession>
<keyword evidence="3 5" id="KW-0689">Ribosomal protein</keyword>
<sequence length="251" mass="27928">MTQTLSAHVRTVTGKRVASNRAAGMVPAVVYGPDVKQNRVIEIDAVQLQKFLHFMKPNEVVALDIEDTEGKKETHQVLIHEISRDPIKETIMHVDIYAFSAKKKVHVDLPIVLFGTSPLEAEGALMMKNIEELGVECSPLHIPENISIDISNLVSFDQTIYIRDLKLPEGIVCRIDLSTPVVSAVAPVSEEELAAMEAVSTESMKEPELAGKIKEEVEEQEQGENDKQQSSDVPRGARRPKQEKKSKQEKK</sequence>
<evidence type="ECO:0000256" key="6">
    <source>
        <dbReference type="SAM" id="MobiDB-lite"/>
    </source>
</evidence>
<evidence type="ECO:0000313" key="9">
    <source>
        <dbReference type="EMBL" id="PJB49781.1"/>
    </source>
</evidence>
<dbReference type="CDD" id="cd00495">
    <property type="entry name" value="Ribosomal_L25_TL5_CTC"/>
    <property type="match status" value="1"/>
</dbReference>
<evidence type="ECO:0000256" key="3">
    <source>
        <dbReference type="ARBA" id="ARBA00022980"/>
    </source>
</evidence>
<reference evidence="10" key="1">
    <citation type="submission" date="2017-09" db="EMBL/GenBank/DDBJ databases">
        <title>Depth-based differentiation of microbial function through sediment-hosted aquifers and enrichment of novel symbionts in the deep terrestrial subsurface.</title>
        <authorList>
            <person name="Probst A.J."/>
            <person name="Ladd B."/>
            <person name="Jarett J.K."/>
            <person name="Geller-Mcgrath D.E."/>
            <person name="Sieber C.M.K."/>
            <person name="Emerson J.B."/>
            <person name="Anantharaman K."/>
            <person name="Thomas B.C."/>
            <person name="Malmstrom R."/>
            <person name="Stieglmeier M."/>
            <person name="Klingl A."/>
            <person name="Woyke T."/>
            <person name="Ryan C.M."/>
            <person name="Banfield J.F."/>
        </authorList>
    </citation>
    <scope>NUCLEOTIDE SEQUENCE [LARGE SCALE GENOMIC DNA]</scope>
</reference>
<dbReference type="GO" id="GO:0022625">
    <property type="term" value="C:cytosolic large ribosomal subunit"/>
    <property type="evidence" value="ECO:0007669"/>
    <property type="project" value="TreeGrafter"/>
</dbReference>
<keyword evidence="4 5" id="KW-0687">Ribonucleoprotein</keyword>